<dbReference type="Pfam" id="PF09217">
    <property type="entry name" value="EcoRII-N"/>
    <property type="match status" value="1"/>
</dbReference>
<keyword evidence="3" id="KW-1185">Reference proteome</keyword>
<reference evidence="2 3" key="1">
    <citation type="submission" date="2018-03" db="EMBL/GenBank/DDBJ databases">
        <title>Genomic Encyclopedia of Archaeal and Bacterial Type Strains, Phase II (KMG-II): from individual species to whole genera.</title>
        <authorList>
            <person name="Goeker M."/>
        </authorList>
    </citation>
    <scope>NUCLEOTIDE SEQUENCE [LARGE SCALE GENOMIC DNA]</scope>
    <source>
        <strain evidence="2 3">DSM 101533</strain>
    </source>
</reference>
<dbReference type="SUPFAM" id="SSF101936">
    <property type="entry name" value="DNA-binding pseudobarrel domain"/>
    <property type="match status" value="1"/>
</dbReference>
<dbReference type="InterPro" id="IPR023372">
    <property type="entry name" value="Rest_endonuc_II_EcoRII_N"/>
</dbReference>
<dbReference type="EMBL" id="PVTP01000013">
    <property type="protein sequence ID" value="PRY75305.1"/>
    <property type="molecule type" value="Genomic_DNA"/>
</dbReference>
<gene>
    <name evidence="2" type="ORF">CLV80_113115</name>
</gene>
<dbReference type="GO" id="GO:0004519">
    <property type="term" value="F:endonuclease activity"/>
    <property type="evidence" value="ECO:0007669"/>
    <property type="project" value="UniProtKB-KW"/>
</dbReference>
<evidence type="ECO:0000313" key="2">
    <source>
        <dbReference type="EMBL" id="PRY75305.1"/>
    </source>
</evidence>
<keyword evidence="2" id="KW-0540">Nuclease</keyword>
<keyword evidence="2" id="KW-0255">Endonuclease</keyword>
<dbReference type="RefSeq" id="WP_207766604.1">
    <property type="nucleotide sequence ID" value="NZ_PVTP01000013.1"/>
</dbReference>
<feature type="domain" description="Restriction endonuclease type II EcoRII N-terminal" evidence="1">
    <location>
        <begin position="5"/>
        <end position="87"/>
    </location>
</feature>
<proteinExistence type="predicted"/>
<dbReference type="InterPro" id="IPR015300">
    <property type="entry name" value="DNA-bd_pseudobarrel_sf"/>
</dbReference>
<evidence type="ECO:0000259" key="1">
    <source>
        <dbReference type="Pfam" id="PF09217"/>
    </source>
</evidence>
<name>A0A2T0VUU8_9RHOB</name>
<keyword evidence="2" id="KW-0378">Hydrolase</keyword>
<dbReference type="Gene3D" id="2.40.330.10">
    <property type="entry name" value="DNA-binding pseudobarrel domain"/>
    <property type="match status" value="1"/>
</dbReference>
<organism evidence="2 3">
    <name type="scientific">Yoonia maritima</name>
    <dbReference type="NCBI Taxonomy" id="1435347"/>
    <lineage>
        <taxon>Bacteria</taxon>
        <taxon>Pseudomonadati</taxon>
        <taxon>Pseudomonadota</taxon>
        <taxon>Alphaproteobacteria</taxon>
        <taxon>Rhodobacterales</taxon>
        <taxon>Paracoccaceae</taxon>
        <taxon>Yoonia</taxon>
    </lineage>
</organism>
<protein>
    <submittedName>
        <fullName evidence="2">Restriction endonuclease EcoRII</fullName>
    </submittedName>
</protein>
<accession>A0A2T0VUU8</accession>
<comment type="caution">
    <text evidence="2">The sequence shown here is derived from an EMBL/GenBank/DDBJ whole genome shotgun (WGS) entry which is preliminary data.</text>
</comment>
<evidence type="ECO:0000313" key="3">
    <source>
        <dbReference type="Proteomes" id="UP000238007"/>
    </source>
</evidence>
<dbReference type="Proteomes" id="UP000238007">
    <property type="component" value="Unassembled WGS sequence"/>
</dbReference>
<dbReference type="AlphaFoldDB" id="A0A2T0VUU8"/>
<sequence>MMLQAYRKILSANDTGQTKSHQAGMLIPKGDSEFRAFLGELDSKTKNPRKTILCRDENGDELELQYIHYNNKLHDERGTRNEYRLTCLTAYLRRSGALAGDEIEISKNEINNFYYIKFLPKHKEDQNSQPTRIVLKGWRRVH</sequence>